<reference evidence="2 3" key="1">
    <citation type="submission" date="2018-02" db="EMBL/GenBank/DDBJ databases">
        <title>The genomes of Aspergillus section Nigri reveals drivers in fungal speciation.</title>
        <authorList>
            <consortium name="DOE Joint Genome Institute"/>
            <person name="Vesth T.C."/>
            <person name="Nybo J."/>
            <person name="Theobald S."/>
            <person name="Brandl J."/>
            <person name="Frisvad J.C."/>
            <person name="Nielsen K.F."/>
            <person name="Lyhne E.K."/>
            <person name="Kogle M.E."/>
            <person name="Kuo A."/>
            <person name="Riley R."/>
            <person name="Clum A."/>
            <person name="Nolan M."/>
            <person name="Lipzen A."/>
            <person name="Salamov A."/>
            <person name="Henrissat B."/>
            <person name="Wiebenga A."/>
            <person name="De vries R.P."/>
            <person name="Grigoriev I.V."/>
            <person name="Mortensen U.H."/>
            <person name="Andersen M.R."/>
            <person name="Baker S.E."/>
        </authorList>
    </citation>
    <scope>NUCLEOTIDE SEQUENCE [LARGE SCALE GENOMIC DNA]</scope>
    <source>
        <strain evidence="2 3">CBS 707.79</strain>
    </source>
</reference>
<dbReference type="EMBL" id="KZ825881">
    <property type="protein sequence ID" value="PYH94001.1"/>
    <property type="molecule type" value="Genomic_DNA"/>
</dbReference>
<feature type="transmembrane region" description="Helical" evidence="1">
    <location>
        <begin position="43"/>
        <end position="64"/>
    </location>
</feature>
<organism evidence="2 3">
    <name type="scientific">Aspergillus ellipticus CBS 707.79</name>
    <dbReference type="NCBI Taxonomy" id="1448320"/>
    <lineage>
        <taxon>Eukaryota</taxon>
        <taxon>Fungi</taxon>
        <taxon>Dikarya</taxon>
        <taxon>Ascomycota</taxon>
        <taxon>Pezizomycotina</taxon>
        <taxon>Eurotiomycetes</taxon>
        <taxon>Eurotiomycetidae</taxon>
        <taxon>Eurotiales</taxon>
        <taxon>Aspergillaceae</taxon>
        <taxon>Aspergillus</taxon>
        <taxon>Aspergillus subgen. Circumdati</taxon>
    </lineage>
</organism>
<dbReference type="VEuPathDB" id="FungiDB:BO71DRAFT_399249"/>
<gene>
    <name evidence="2" type="ORF">BO71DRAFT_399249</name>
</gene>
<keyword evidence="3" id="KW-1185">Reference proteome</keyword>
<keyword evidence="1" id="KW-0472">Membrane</keyword>
<keyword evidence="1" id="KW-1133">Transmembrane helix</keyword>
<proteinExistence type="predicted"/>
<evidence type="ECO:0000313" key="2">
    <source>
        <dbReference type="EMBL" id="PYH94001.1"/>
    </source>
</evidence>
<accession>A0A319D9Z8</accession>
<dbReference type="AlphaFoldDB" id="A0A319D9Z8"/>
<evidence type="ECO:0000313" key="3">
    <source>
        <dbReference type="Proteomes" id="UP000247810"/>
    </source>
</evidence>
<evidence type="ECO:0000256" key="1">
    <source>
        <dbReference type="SAM" id="Phobius"/>
    </source>
</evidence>
<protein>
    <submittedName>
        <fullName evidence="2">Uncharacterized protein</fullName>
    </submittedName>
</protein>
<name>A0A319D9Z8_9EURO</name>
<sequence length="92" mass="10302">MRPAKRLLVCCLASSTATAIRRVYPKPWKRFGGYIYTRLLVSYSGAFKLAGVMILCSVLIMPFMSHEDDEKYRPTVLSSILSSPTLASIWAV</sequence>
<dbReference type="Proteomes" id="UP000247810">
    <property type="component" value="Unassembled WGS sequence"/>
</dbReference>
<keyword evidence="1" id="KW-0812">Transmembrane</keyword>